<evidence type="ECO:0000313" key="1">
    <source>
        <dbReference type="EMBL" id="KAF1968283.1"/>
    </source>
</evidence>
<protein>
    <submittedName>
        <fullName evidence="1">Uncharacterized protein</fullName>
    </submittedName>
</protein>
<dbReference type="AlphaFoldDB" id="A0A6A5USW6"/>
<reference evidence="1" key="1">
    <citation type="journal article" date="2020" name="Stud. Mycol.">
        <title>101 Dothideomycetes genomes: a test case for predicting lifestyles and emergence of pathogens.</title>
        <authorList>
            <person name="Haridas S."/>
            <person name="Albert R."/>
            <person name="Binder M."/>
            <person name="Bloem J."/>
            <person name="Labutti K."/>
            <person name="Salamov A."/>
            <person name="Andreopoulos B."/>
            <person name="Baker S."/>
            <person name="Barry K."/>
            <person name="Bills G."/>
            <person name="Bluhm B."/>
            <person name="Cannon C."/>
            <person name="Castanera R."/>
            <person name="Culley D."/>
            <person name="Daum C."/>
            <person name="Ezra D."/>
            <person name="Gonzalez J."/>
            <person name="Henrissat B."/>
            <person name="Kuo A."/>
            <person name="Liang C."/>
            <person name="Lipzen A."/>
            <person name="Lutzoni F."/>
            <person name="Magnuson J."/>
            <person name="Mondo S."/>
            <person name="Nolan M."/>
            <person name="Ohm R."/>
            <person name="Pangilinan J."/>
            <person name="Park H.-J."/>
            <person name="Ramirez L."/>
            <person name="Alfaro M."/>
            <person name="Sun H."/>
            <person name="Tritt A."/>
            <person name="Yoshinaga Y."/>
            <person name="Zwiers L.-H."/>
            <person name="Turgeon B."/>
            <person name="Goodwin S."/>
            <person name="Spatafora J."/>
            <person name="Crous P."/>
            <person name="Grigoriev I."/>
        </authorList>
    </citation>
    <scope>NUCLEOTIDE SEQUENCE</scope>
    <source>
        <strain evidence="1">CBS 107.79</strain>
    </source>
</reference>
<gene>
    <name evidence="1" type="ORF">BU23DRAFT_656427</name>
</gene>
<evidence type="ECO:0000313" key="2">
    <source>
        <dbReference type="Proteomes" id="UP000800036"/>
    </source>
</evidence>
<proteinExistence type="predicted"/>
<accession>A0A6A5USW6</accession>
<keyword evidence="2" id="KW-1185">Reference proteome</keyword>
<feature type="non-terminal residue" evidence="1">
    <location>
        <position position="117"/>
    </location>
</feature>
<sequence length="117" mass="13178">MEEYNIEPRHTYNMDEKGFLTVVVVVVLINVQEHNVLASHGAWGRAKLYLQKAFRACRLATITVALLYIAHPPFNRSTCYYRHLDTYSSRPSSVRVLLSCPSLPRPCSSAPVLSSSP</sequence>
<name>A0A6A5USW6_9PLEO</name>
<dbReference type="EMBL" id="ML976722">
    <property type="protein sequence ID" value="KAF1968283.1"/>
    <property type="molecule type" value="Genomic_DNA"/>
</dbReference>
<dbReference type="Proteomes" id="UP000800036">
    <property type="component" value="Unassembled WGS sequence"/>
</dbReference>
<organism evidence="1 2">
    <name type="scientific">Bimuria novae-zelandiae CBS 107.79</name>
    <dbReference type="NCBI Taxonomy" id="1447943"/>
    <lineage>
        <taxon>Eukaryota</taxon>
        <taxon>Fungi</taxon>
        <taxon>Dikarya</taxon>
        <taxon>Ascomycota</taxon>
        <taxon>Pezizomycotina</taxon>
        <taxon>Dothideomycetes</taxon>
        <taxon>Pleosporomycetidae</taxon>
        <taxon>Pleosporales</taxon>
        <taxon>Massarineae</taxon>
        <taxon>Didymosphaeriaceae</taxon>
        <taxon>Bimuria</taxon>
    </lineage>
</organism>